<dbReference type="WBParaSite" id="ASIM_0000891601-mRNA-1">
    <property type="protein sequence ID" value="ASIM_0000891601-mRNA-1"/>
    <property type="gene ID" value="ASIM_0000891601"/>
</dbReference>
<evidence type="ECO:0000313" key="3">
    <source>
        <dbReference type="EMBL" id="VDK71019.1"/>
    </source>
</evidence>
<reference evidence="2 4" key="2">
    <citation type="submission" date="2018-11" db="EMBL/GenBank/DDBJ databases">
        <authorList>
            <consortium name="Pathogen Informatics"/>
        </authorList>
    </citation>
    <scope>NUCLEOTIDE SEQUENCE [LARGE SCALE GENOMIC DNA]</scope>
</reference>
<dbReference type="WBParaSite" id="ASIM_0002025701-mRNA-1">
    <property type="protein sequence ID" value="ASIM_0002025701-mRNA-1"/>
    <property type="gene ID" value="ASIM_0002025701"/>
</dbReference>
<name>A0A0M3KGZ3_ANISI</name>
<evidence type="ECO:0000313" key="5">
    <source>
        <dbReference type="WBParaSite" id="ASIM_0000891601-mRNA-1"/>
    </source>
</evidence>
<feature type="region of interest" description="Disordered" evidence="1">
    <location>
        <begin position="1"/>
        <end position="44"/>
    </location>
</feature>
<dbReference type="EMBL" id="UYRR01037640">
    <property type="protein sequence ID" value="VDK71019.1"/>
    <property type="molecule type" value="Genomic_DNA"/>
</dbReference>
<dbReference type="Proteomes" id="UP000267096">
    <property type="component" value="Unassembled WGS sequence"/>
</dbReference>
<evidence type="ECO:0000313" key="6">
    <source>
        <dbReference type="WBParaSite" id="ASIM_0002025701-mRNA-1"/>
    </source>
</evidence>
<feature type="compositionally biased region" description="Pro residues" evidence="1">
    <location>
        <begin position="14"/>
        <end position="25"/>
    </location>
</feature>
<dbReference type="EMBL" id="UYRR01024210">
    <property type="protein sequence ID" value="VDK33550.1"/>
    <property type="molecule type" value="Genomic_DNA"/>
</dbReference>
<evidence type="ECO:0000313" key="2">
    <source>
        <dbReference type="EMBL" id="VDK33550.1"/>
    </source>
</evidence>
<dbReference type="AlphaFoldDB" id="A0A0M3KGZ3"/>
<proteinExistence type="predicted"/>
<feature type="compositionally biased region" description="Low complexity" evidence="1">
    <location>
        <begin position="26"/>
        <end position="44"/>
    </location>
</feature>
<evidence type="ECO:0000256" key="1">
    <source>
        <dbReference type="SAM" id="MobiDB-lite"/>
    </source>
</evidence>
<evidence type="ECO:0000313" key="4">
    <source>
        <dbReference type="Proteomes" id="UP000267096"/>
    </source>
</evidence>
<reference evidence="5 6" key="1">
    <citation type="submission" date="2017-02" db="UniProtKB">
        <authorList>
            <consortium name="WormBaseParasite"/>
        </authorList>
    </citation>
    <scope>IDENTIFICATION</scope>
</reference>
<protein>
    <submittedName>
        <fullName evidence="5 6">Vesicle coat complex copii subunit sec31</fullName>
    </submittedName>
</protein>
<keyword evidence="4" id="KW-1185">Reference proteome</keyword>
<sequence>MPPASPSGMVYPQRMPPTMGPPPPQQQYNPYHPQMQQPQWNTQPQTVSLRFSALLIVR</sequence>
<organism evidence="6">
    <name type="scientific">Anisakis simplex</name>
    <name type="common">Herring worm</name>
    <dbReference type="NCBI Taxonomy" id="6269"/>
    <lineage>
        <taxon>Eukaryota</taxon>
        <taxon>Metazoa</taxon>
        <taxon>Ecdysozoa</taxon>
        <taxon>Nematoda</taxon>
        <taxon>Chromadorea</taxon>
        <taxon>Rhabditida</taxon>
        <taxon>Spirurina</taxon>
        <taxon>Ascaridomorpha</taxon>
        <taxon>Ascaridoidea</taxon>
        <taxon>Anisakidae</taxon>
        <taxon>Anisakis</taxon>
        <taxon>Anisakis simplex complex</taxon>
    </lineage>
</organism>
<gene>
    <name evidence="3" type="ORF">ASIM_LOCUS19640</name>
    <name evidence="2" type="ORF">ASIM_LOCUS8672</name>
</gene>
<accession>A0A0M3KGZ3</accession>